<evidence type="ECO:0000313" key="1">
    <source>
        <dbReference type="EMBL" id="HJG29285.1"/>
    </source>
</evidence>
<organism evidence="1 2">
    <name type="scientific">Subdoligranulum variabile</name>
    <dbReference type="NCBI Taxonomy" id="214851"/>
    <lineage>
        <taxon>Bacteria</taxon>
        <taxon>Bacillati</taxon>
        <taxon>Bacillota</taxon>
        <taxon>Clostridia</taxon>
        <taxon>Eubacteriales</taxon>
        <taxon>Oscillospiraceae</taxon>
        <taxon>Subdoligranulum</taxon>
    </lineage>
</organism>
<dbReference type="EMBL" id="DYVE01000300">
    <property type="protein sequence ID" value="HJG29285.1"/>
    <property type="molecule type" value="Genomic_DNA"/>
</dbReference>
<evidence type="ECO:0000313" key="2">
    <source>
        <dbReference type="Proteomes" id="UP000782880"/>
    </source>
</evidence>
<comment type="caution">
    <text evidence="1">The sequence shown here is derived from an EMBL/GenBank/DDBJ whole genome shotgun (WGS) entry which is preliminary data.</text>
</comment>
<reference evidence="1" key="2">
    <citation type="submission" date="2021-09" db="EMBL/GenBank/DDBJ databases">
        <authorList>
            <person name="Gilroy R."/>
        </authorList>
    </citation>
    <scope>NUCLEOTIDE SEQUENCE</scope>
    <source>
        <strain evidence="1">ChiBcec21-2208</strain>
    </source>
</reference>
<protein>
    <submittedName>
        <fullName evidence="1">Uncharacterized protein</fullName>
    </submittedName>
</protein>
<dbReference type="AlphaFoldDB" id="A0A921IL49"/>
<name>A0A921IL49_9FIRM</name>
<dbReference type="Proteomes" id="UP000782880">
    <property type="component" value="Unassembled WGS sequence"/>
</dbReference>
<sequence length="45" mass="5037">MMSDLSIKEGQEAFQTIPIFDGRLFGKSSRKWSGWIADCTDTPKG</sequence>
<reference evidence="1" key="1">
    <citation type="journal article" date="2021" name="PeerJ">
        <title>Extensive microbial diversity within the chicken gut microbiome revealed by metagenomics and culture.</title>
        <authorList>
            <person name="Gilroy R."/>
            <person name="Ravi A."/>
            <person name="Getino M."/>
            <person name="Pursley I."/>
            <person name="Horton D.L."/>
            <person name="Alikhan N.F."/>
            <person name="Baker D."/>
            <person name="Gharbi K."/>
            <person name="Hall N."/>
            <person name="Watson M."/>
            <person name="Adriaenssens E.M."/>
            <person name="Foster-Nyarko E."/>
            <person name="Jarju S."/>
            <person name="Secka A."/>
            <person name="Antonio M."/>
            <person name="Oren A."/>
            <person name="Chaudhuri R.R."/>
            <person name="La Ragione R."/>
            <person name="Hildebrand F."/>
            <person name="Pallen M.J."/>
        </authorList>
    </citation>
    <scope>NUCLEOTIDE SEQUENCE</scope>
    <source>
        <strain evidence="1">ChiBcec21-2208</strain>
    </source>
</reference>
<gene>
    <name evidence="1" type="ORF">K8V20_11665</name>
</gene>
<proteinExistence type="predicted"/>
<accession>A0A921IL49</accession>